<dbReference type="HAMAP" id="MF_03064">
    <property type="entry name" value="SLC25A38"/>
    <property type="match status" value="1"/>
</dbReference>
<keyword evidence="4 10" id="KW-0677">Repeat</keyword>
<organism evidence="12 13">
    <name type="scientific">Basidiobolus ranarum</name>
    <dbReference type="NCBI Taxonomy" id="34480"/>
    <lineage>
        <taxon>Eukaryota</taxon>
        <taxon>Fungi</taxon>
        <taxon>Fungi incertae sedis</taxon>
        <taxon>Zoopagomycota</taxon>
        <taxon>Entomophthoromycotina</taxon>
        <taxon>Basidiobolomycetes</taxon>
        <taxon>Basidiobolales</taxon>
        <taxon>Basidiobolaceae</taxon>
        <taxon>Basidiobolus</taxon>
    </lineage>
</organism>
<keyword evidence="7 10" id="KW-0496">Mitochondrion</keyword>
<keyword evidence="3 10" id="KW-0812">Transmembrane</keyword>
<comment type="subcellular location">
    <subcellularLocation>
        <location evidence="1">Membrane</location>
        <topology evidence="1">Multi-pass membrane protein</topology>
    </subcellularLocation>
    <subcellularLocation>
        <location evidence="10">Mitochondrion inner membrane</location>
        <topology evidence="10">Multi-pass membrane protein</topology>
    </subcellularLocation>
</comment>
<protein>
    <recommendedName>
        <fullName evidence="10">Mitochondrial glycine transporter</fullName>
    </recommendedName>
    <alternativeName>
        <fullName evidence="10">Solute carrier family 25 member 38 homolog</fullName>
    </alternativeName>
</protein>
<dbReference type="Gene3D" id="1.50.40.10">
    <property type="entry name" value="Mitochondrial carrier domain"/>
    <property type="match status" value="1"/>
</dbReference>
<dbReference type="Pfam" id="PF00153">
    <property type="entry name" value="Mito_carr"/>
    <property type="match status" value="3"/>
</dbReference>
<accession>A0ABR2W3M3</accession>
<dbReference type="Proteomes" id="UP001479436">
    <property type="component" value="Unassembled WGS sequence"/>
</dbReference>
<comment type="catalytic activity">
    <reaction evidence="9 10">
        <text>glycine(in) = glycine(out)</text>
        <dbReference type="Rhea" id="RHEA:70715"/>
        <dbReference type="ChEBI" id="CHEBI:57305"/>
    </reaction>
</comment>
<evidence type="ECO:0000313" key="13">
    <source>
        <dbReference type="Proteomes" id="UP001479436"/>
    </source>
</evidence>
<evidence type="ECO:0000313" key="12">
    <source>
        <dbReference type="EMBL" id="KAK9719008.1"/>
    </source>
</evidence>
<evidence type="ECO:0000256" key="2">
    <source>
        <dbReference type="ARBA" id="ARBA00022448"/>
    </source>
</evidence>
<evidence type="ECO:0000256" key="9">
    <source>
        <dbReference type="ARBA" id="ARBA00034060"/>
    </source>
</evidence>
<dbReference type="PANTHER" id="PTHR46181">
    <property type="entry name" value="MITOCHONDRIAL GLYCINE TRANSPORTER"/>
    <property type="match status" value="1"/>
</dbReference>
<evidence type="ECO:0000256" key="8">
    <source>
        <dbReference type="ARBA" id="ARBA00023136"/>
    </source>
</evidence>
<dbReference type="PANTHER" id="PTHR46181:SF3">
    <property type="entry name" value="MITOCHONDRIAL GLYCINE TRANSPORTER"/>
    <property type="match status" value="1"/>
</dbReference>
<keyword evidence="5 10" id="KW-0999">Mitochondrion inner membrane</keyword>
<evidence type="ECO:0000256" key="3">
    <source>
        <dbReference type="ARBA" id="ARBA00022692"/>
    </source>
</evidence>
<dbReference type="InterPro" id="IPR030847">
    <property type="entry name" value="Hem25/SLC25A38"/>
</dbReference>
<gene>
    <name evidence="12" type="ORF">K7432_005087</name>
</gene>
<evidence type="ECO:0000256" key="6">
    <source>
        <dbReference type="ARBA" id="ARBA00022989"/>
    </source>
</evidence>
<evidence type="ECO:0000256" key="4">
    <source>
        <dbReference type="ARBA" id="ARBA00022737"/>
    </source>
</evidence>
<dbReference type="InterPro" id="IPR023395">
    <property type="entry name" value="MCP_dom_sf"/>
</dbReference>
<keyword evidence="8 10" id="KW-0472">Membrane</keyword>
<name>A0ABR2W3M3_9FUNG</name>
<comment type="similarity">
    <text evidence="10">Belongs to the mitochondrial carrier (TC 2.A.29) family. SLC25A38 subfamily.</text>
</comment>
<evidence type="ECO:0000256" key="10">
    <source>
        <dbReference type="HAMAP-Rule" id="MF_03064"/>
    </source>
</evidence>
<evidence type="ECO:0000256" key="5">
    <source>
        <dbReference type="ARBA" id="ARBA00022792"/>
    </source>
</evidence>
<feature type="repeat" description="Solcar" evidence="11">
    <location>
        <begin position="213"/>
        <end position="297"/>
    </location>
</feature>
<evidence type="ECO:0000256" key="11">
    <source>
        <dbReference type="PROSITE-ProRule" id="PRU00282"/>
    </source>
</evidence>
<comment type="caution">
    <text evidence="12">The sequence shown here is derived from an EMBL/GenBank/DDBJ whole genome shotgun (WGS) entry which is preliminary data.</text>
</comment>
<evidence type="ECO:0000256" key="1">
    <source>
        <dbReference type="ARBA" id="ARBA00004141"/>
    </source>
</evidence>
<dbReference type="SUPFAM" id="SSF103506">
    <property type="entry name" value="Mitochondrial carrier"/>
    <property type="match status" value="1"/>
</dbReference>
<reference evidence="12 13" key="1">
    <citation type="submission" date="2023-04" db="EMBL/GenBank/DDBJ databases">
        <title>Genome of Basidiobolus ranarum AG-B5.</title>
        <authorList>
            <person name="Stajich J.E."/>
            <person name="Carter-House D."/>
            <person name="Gryganskyi A."/>
        </authorList>
    </citation>
    <scope>NUCLEOTIDE SEQUENCE [LARGE SCALE GENOMIC DNA]</scope>
    <source>
        <strain evidence="12 13">AG-B5</strain>
    </source>
</reference>
<keyword evidence="13" id="KW-1185">Reference proteome</keyword>
<dbReference type="EMBL" id="JASJQH010007066">
    <property type="protein sequence ID" value="KAK9719008.1"/>
    <property type="molecule type" value="Genomic_DNA"/>
</dbReference>
<evidence type="ECO:0000256" key="7">
    <source>
        <dbReference type="ARBA" id="ARBA00023128"/>
    </source>
</evidence>
<feature type="repeat" description="Solcar" evidence="11">
    <location>
        <begin position="116"/>
        <end position="200"/>
    </location>
</feature>
<sequence length="307" mass="33976">MNTSKHSSSMHLAAGATSGLFSCVLLQPLDLLKTRMQQQQQHQSLLQPGTSHNSTLFGTVKQILLKDGVPGLWRGTVPTIFRNVPGNGLYFMMLSHWREFYHKALPKLTGKSENASKGAANLLSGASARAFTGFLAMPITLIKVRYESDIYQYKNIREAIVSTFKNHGLRGFFVGYGATAMRDAPLAGIYVAAYEQFKVSLLALNSSKNCNAPVQLVNGVSGIFAGITATTLTHPFDVLKTRMQLQPSEYRNSFQSTVKILQEEKISGLFKGLVIRLMRKPLSSAITWVVYEEFLRLTSHRTGLLTN</sequence>
<keyword evidence="6 10" id="KW-1133">Transmembrane helix</keyword>
<proteinExistence type="inferred from homology"/>
<comment type="function">
    <text evidence="10">Mitochondrial glycine transporter that imports glycine into the mitochondrial matrix. Plays an important role in providing glycine for the first enzymatic step in heme biosynthesis, the condensation of glycine with succinyl-CoA to produce 5-aminolevulinate (ALA) in the miochondrial matrix.</text>
</comment>
<feature type="repeat" description="Solcar" evidence="11">
    <location>
        <begin position="6"/>
        <end position="100"/>
    </location>
</feature>
<dbReference type="PROSITE" id="PS51257">
    <property type="entry name" value="PROKAR_LIPOPROTEIN"/>
    <property type="match status" value="1"/>
</dbReference>
<dbReference type="InterPro" id="IPR018108">
    <property type="entry name" value="MCP_transmembrane"/>
</dbReference>
<keyword evidence="2 10" id="KW-0813">Transport</keyword>
<dbReference type="PROSITE" id="PS50920">
    <property type="entry name" value="SOLCAR"/>
    <property type="match status" value="3"/>
</dbReference>